<dbReference type="CDD" id="cd22584">
    <property type="entry name" value="Rcat_RBR_unk"/>
    <property type="match status" value="1"/>
</dbReference>
<dbReference type="FunFam" id="3.30.40.10:FF:000230">
    <property type="entry name" value="RBR-type E3 ubiquitin transferase"/>
    <property type="match status" value="1"/>
</dbReference>
<dbReference type="InterPro" id="IPR001841">
    <property type="entry name" value="Znf_RING"/>
</dbReference>
<dbReference type="EC" id="2.3.2.31" evidence="6"/>
<evidence type="ECO:0000256" key="5">
    <source>
        <dbReference type="ARBA" id="ARBA00005884"/>
    </source>
</evidence>
<evidence type="ECO:0000256" key="11">
    <source>
        <dbReference type="ARBA" id="ARBA00022786"/>
    </source>
</evidence>
<keyword evidence="7" id="KW-0808">Transferase</keyword>
<dbReference type="InterPro" id="IPR031127">
    <property type="entry name" value="E3_UB_ligase_RBR"/>
</dbReference>
<keyword evidence="11" id="KW-0833">Ubl conjugation pathway</keyword>
<evidence type="ECO:0000313" key="16">
    <source>
        <dbReference type="EMBL" id="KAK9948171.1"/>
    </source>
</evidence>
<evidence type="ECO:0000256" key="1">
    <source>
        <dbReference type="ARBA" id="ARBA00001798"/>
    </source>
</evidence>
<evidence type="ECO:0000313" key="17">
    <source>
        <dbReference type="Proteomes" id="UP001457282"/>
    </source>
</evidence>
<comment type="pathway">
    <text evidence="4">Protein modification; protein ubiquitination.</text>
</comment>
<accession>A0AAW1YHY2</accession>
<dbReference type="SMART" id="SM00184">
    <property type="entry name" value="RING"/>
    <property type="match status" value="2"/>
</dbReference>
<keyword evidence="17" id="KW-1185">Reference proteome</keyword>
<dbReference type="PROSITE" id="PS50089">
    <property type="entry name" value="ZF_RING_2"/>
    <property type="match status" value="2"/>
</dbReference>
<dbReference type="InterPro" id="IPR013083">
    <property type="entry name" value="Znf_RING/FYVE/PHD"/>
</dbReference>
<dbReference type="GO" id="GO:0061630">
    <property type="term" value="F:ubiquitin protein ligase activity"/>
    <property type="evidence" value="ECO:0007669"/>
    <property type="project" value="UniProtKB-EC"/>
</dbReference>
<dbReference type="InterPro" id="IPR017907">
    <property type="entry name" value="Znf_RING_CS"/>
</dbReference>
<comment type="caution">
    <text evidence="16">The sequence shown here is derived from an EMBL/GenBank/DDBJ whole genome shotgun (WGS) entry which is preliminary data.</text>
</comment>
<dbReference type="EMBL" id="JBEDUW010000001">
    <property type="protein sequence ID" value="KAK9948171.1"/>
    <property type="molecule type" value="Genomic_DNA"/>
</dbReference>
<feature type="domain" description="RING-type" evidence="15">
    <location>
        <begin position="11"/>
        <end position="221"/>
    </location>
</feature>
<evidence type="ECO:0000256" key="2">
    <source>
        <dbReference type="ARBA" id="ARBA00001947"/>
    </source>
</evidence>
<dbReference type="GO" id="GO:0016567">
    <property type="term" value="P:protein ubiquitination"/>
    <property type="evidence" value="ECO:0007669"/>
    <property type="project" value="InterPro"/>
</dbReference>
<dbReference type="Proteomes" id="UP001457282">
    <property type="component" value="Unassembled WGS sequence"/>
</dbReference>
<comment type="function">
    <text evidence="3">Might act as an E3 ubiquitin-protein ligase, or as part of E3 complex, which accepts ubiquitin from specific E2 ubiquitin-conjugating enzymes and then transfers it to substrates.</text>
</comment>
<dbReference type="PROSITE" id="PS51873">
    <property type="entry name" value="TRIAD"/>
    <property type="match status" value="1"/>
</dbReference>
<evidence type="ECO:0000256" key="10">
    <source>
        <dbReference type="ARBA" id="ARBA00022771"/>
    </source>
</evidence>
<comment type="cofactor">
    <cofactor evidence="2">
        <name>Zn(2+)</name>
        <dbReference type="ChEBI" id="CHEBI:29105"/>
    </cofactor>
</comment>
<evidence type="ECO:0000256" key="4">
    <source>
        <dbReference type="ARBA" id="ARBA00004906"/>
    </source>
</evidence>
<feature type="domain" description="RING-type" evidence="14">
    <location>
        <begin position="15"/>
        <end position="61"/>
    </location>
</feature>
<keyword evidence="8" id="KW-0479">Metal-binding</keyword>
<evidence type="ECO:0000256" key="8">
    <source>
        <dbReference type="ARBA" id="ARBA00022723"/>
    </source>
</evidence>
<dbReference type="GO" id="GO:0008270">
    <property type="term" value="F:zinc ion binding"/>
    <property type="evidence" value="ECO:0007669"/>
    <property type="project" value="UniProtKB-KW"/>
</dbReference>
<dbReference type="CDD" id="cd22582">
    <property type="entry name" value="BRcat_RBR_unk"/>
    <property type="match status" value="1"/>
</dbReference>
<reference evidence="16 17" key="1">
    <citation type="journal article" date="2023" name="G3 (Bethesda)">
        <title>A chromosome-length genome assembly and annotation of blackberry (Rubus argutus, cv. 'Hillquist').</title>
        <authorList>
            <person name="Bruna T."/>
            <person name="Aryal R."/>
            <person name="Dudchenko O."/>
            <person name="Sargent D.J."/>
            <person name="Mead D."/>
            <person name="Buti M."/>
            <person name="Cavallini A."/>
            <person name="Hytonen T."/>
            <person name="Andres J."/>
            <person name="Pham M."/>
            <person name="Weisz D."/>
            <person name="Mascagni F."/>
            <person name="Usai G."/>
            <person name="Natali L."/>
            <person name="Bassil N."/>
            <person name="Fernandez G.E."/>
            <person name="Lomsadze A."/>
            <person name="Armour M."/>
            <person name="Olukolu B."/>
            <person name="Poorten T."/>
            <person name="Britton C."/>
            <person name="Davik J."/>
            <person name="Ashrafi H."/>
            <person name="Aiden E.L."/>
            <person name="Borodovsky M."/>
            <person name="Worthington M."/>
        </authorList>
    </citation>
    <scope>NUCLEOTIDE SEQUENCE [LARGE SCALE GENOMIC DNA]</scope>
    <source>
        <strain evidence="16">PI 553951</strain>
    </source>
</reference>
<dbReference type="AlphaFoldDB" id="A0AAW1YHY2"/>
<evidence type="ECO:0000256" key="3">
    <source>
        <dbReference type="ARBA" id="ARBA00003976"/>
    </source>
</evidence>
<keyword evidence="10 13" id="KW-0863">Zinc-finger</keyword>
<dbReference type="Pfam" id="PF01485">
    <property type="entry name" value="IBR"/>
    <property type="match status" value="2"/>
</dbReference>
<dbReference type="PROSITE" id="PS00518">
    <property type="entry name" value="ZF_RING_1"/>
    <property type="match status" value="1"/>
</dbReference>
<name>A0AAW1YHY2_RUBAR</name>
<dbReference type="InterPro" id="IPR044066">
    <property type="entry name" value="TRIAD_supradom"/>
</dbReference>
<dbReference type="SMART" id="SM00647">
    <property type="entry name" value="IBR"/>
    <property type="match status" value="2"/>
</dbReference>
<proteinExistence type="inferred from homology"/>
<dbReference type="Gene3D" id="1.20.120.1750">
    <property type="match status" value="1"/>
</dbReference>
<organism evidence="16 17">
    <name type="scientific">Rubus argutus</name>
    <name type="common">Southern blackberry</name>
    <dbReference type="NCBI Taxonomy" id="59490"/>
    <lineage>
        <taxon>Eukaryota</taxon>
        <taxon>Viridiplantae</taxon>
        <taxon>Streptophyta</taxon>
        <taxon>Embryophyta</taxon>
        <taxon>Tracheophyta</taxon>
        <taxon>Spermatophyta</taxon>
        <taxon>Magnoliopsida</taxon>
        <taxon>eudicotyledons</taxon>
        <taxon>Gunneridae</taxon>
        <taxon>Pentapetalae</taxon>
        <taxon>rosids</taxon>
        <taxon>fabids</taxon>
        <taxon>Rosales</taxon>
        <taxon>Rosaceae</taxon>
        <taxon>Rosoideae</taxon>
        <taxon>Rosoideae incertae sedis</taxon>
        <taxon>Rubus</taxon>
    </lineage>
</organism>
<evidence type="ECO:0000256" key="7">
    <source>
        <dbReference type="ARBA" id="ARBA00022679"/>
    </source>
</evidence>
<dbReference type="PANTHER" id="PTHR11685">
    <property type="entry name" value="RBR FAMILY RING FINGER AND IBR DOMAIN-CONTAINING"/>
    <property type="match status" value="1"/>
</dbReference>
<dbReference type="InterPro" id="IPR002867">
    <property type="entry name" value="IBR_dom"/>
</dbReference>
<evidence type="ECO:0000259" key="14">
    <source>
        <dbReference type="PROSITE" id="PS50089"/>
    </source>
</evidence>
<keyword evidence="9" id="KW-0677">Repeat</keyword>
<evidence type="ECO:0000256" key="6">
    <source>
        <dbReference type="ARBA" id="ARBA00012251"/>
    </source>
</evidence>
<feature type="domain" description="RING-type" evidence="14">
    <location>
        <begin position="175"/>
        <end position="220"/>
    </location>
</feature>
<comment type="similarity">
    <text evidence="5">Belongs to the RBR family. Ariadne subfamily.</text>
</comment>
<evidence type="ECO:0000256" key="12">
    <source>
        <dbReference type="ARBA" id="ARBA00022833"/>
    </source>
</evidence>
<comment type="catalytic activity">
    <reaction evidence="1">
        <text>[E2 ubiquitin-conjugating enzyme]-S-ubiquitinyl-L-cysteine + [acceptor protein]-L-lysine = [E2 ubiquitin-conjugating enzyme]-L-cysteine + [acceptor protein]-N(6)-ubiquitinyl-L-lysine.</text>
        <dbReference type="EC" id="2.3.2.31"/>
    </reaction>
</comment>
<dbReference type="SUPFAM" id="SSF57850">
    <property type="entry name" value="RING/U-box"/>
    <property type="match status" value="3"/>
</dbReference>
<evidence type="ECO:0000256" key="9">
    <source>
        <dbReference type="ARBA" id="ARBA00022737"/>
    </source>
</evidence>
<evidence type="ECO:0000259" key="15">
    <source>
        <dbReference type="PROSITE" id="PS51873"/>
    </source>
</evidence>
<gene>
    <name evidence="16" type="ORF">M0R45_003758</name>
</gene>
<evidence type="ECO:0000256" key="13">
    <source>
        <dbReference type="PROSITE-ProRule" id="PRU00175"/>
    </source>
</evidence>
<protein>
    <recommendedName>
        <fullName evidence="6">RBR-type E3 ubiquitin transferase</fullName>
        <ecNumber evidence="6">2.3.2.31</ecNumber>
    </recommendedName>
</protein>
<dbReference type="Gene3D" id="3.30.40.10">
    <property type="entry name" value="Zinc/RING finger domain, C3HC4 (zinc finger)"/>
    <property type="match status" value="1"/>
</dbReference>
<keyword evidence="12" id="KW-0862">Zinc</keyword>
<sequence length="221" mass="25154">MAGEASNSKRDPVVCEICVEDKSANELFGIQKCSHAYCTDCVANYVSSKLQENITSISCPVPDCRGLLEPEHCQAILPPEVFDRWLSALCEALLLESEKFYCPFKDCSAMLMDDGKEVVHESECPECRRLFCAQCKVSWHAGIDCVEFQKLNKDDREKEDIMLRNLAQTKKWRRCTNCQYYVEKSDGCSYMKCRCGYAFCYNCGVTAPLDSHTYRCPSCNQ</sequence>